<dbReference type="Pfam" id="PF01551">
    <property type="entry name" value="Peptidase_M23"/>
    <property type="match status" value="1"/>
</dbReference>
<reference evidence="3" key="1">
    <citation type="submission" date="2018-02" db="EMBL/GenBank/DDBJ databases">
        <title>Genome sequencing of Solimonas sp. HR-BB.</title>
        <authorList>
            <person name="Lee Y."/>
            <person name="Jeon C.O."/>
        </authorList>
    </citation>
    <scope>NUCLEOTIDE SEQUENCE [LARGE SCALE GENOMIC DNA]</scope>
    <source>
        <strain evidence="3">HR-E</strain>
    </source>
</reference>
<dbReference type="InterPro" id="IPR050570">
    <property type="entry name" value="Cell_wall_metabolism_enzyme"/>
</dbReference>
<evidence type="ECO:0000313" key="3">
    <source>
        <dbReference type="Proteomes" id="UP000243900"/>
    </source>
</evidence>
<keyword evidence="3" id="KW-1185">Reference proteome</keyword>
<dbReference type="CDD" id="cd12797">
    <property type="entry name" value="M23_peptidase"/>
    <property type="match status" value="1"/>
</dbReference>
<accession>A0A2P6ASF6</accession>
<dbReference type="InterPro" id="IPR011055">
    <property type="entry name" value="Dup_hybrid_motif"/>
</dbReference>
<gene>
    <name evidence="2" type="ORF">C5O18_06020</name>
</gene>
<dbReference type="RefSeq" id="WP_105192367.1">
    <property type="nucleotide sequence ID" value="NZ_PTQZ01000123.1"/>
</dbReference>
<feature type="domain" description="M23ase beta-sheet core" evidence="1">
    <location>
        <begin position="166"/>
        <end position="260"/>
    </location>
</feature>
<comment type="caution">
    <text evidence="2">The sequence shown here is derived from an EMBL/GenBank/DDBJ whole genome shotgun (WGS) entry which is preliminary data.</text>
</comment>
<dbReference type="GO" id="GO:0004222">
    <property type="term" value="F:metalloendopeptidase activity"/>
    <property type="evidence" value="ECO:0007669"/>
    <property type="project" value="TreeGrafter"/>
</dbReference>
<dbReference type="InterPro" id="IPR016047">
    <property type="entry name" value="M23ase_b-sheet_dom"/>
</dbReference>
<proteinExistence type="predicted"/>
<organism evidence="2 3">
    <name type="scientific">Amnimonas aquatica</name>
    <dbReference type="NCBI Taxonomy" id="2094561"/>
    <lineage>
        <taxon>Bacteria</taxon>
        <taxon>Pseudomonadati</taxon>
        <taxon>Pseudomonadota</taxon>
        <taxon>Gammaproteobacteria</taxon>
        <taxon>Moraxellales</taxon>
        <taxon>Moraxellaceae</taxon>
        <taxon>Amnimonas</taxon>
    </lineage>
</organism>
<dbReference type="AlphaFoldDB" id="A0A2P6ASF6"/>
<dbReference type="PANTHER" id="PTHR21666">
    <property type="entry name" value="PEPTIDASE-RELATED"/>
    <property type="match status" value="1"/>
</dbReference>
<protein>
    <recommendedName>
        <fullName evidence="1">M23ase beta-sheet core domain-containing protein</fullName>
    </recommendedName>
</protein>
<evidence type="ECO:0000313" key="2">
    <source>
        <dbReference type="EMBL" id="PQA42359.1"/>
    </source>
</evidence>
<feature type="non-terminal residue" evidence="2">
    <location>
        <position position="1"/>
    </location>
</feature>
<sequence length="269" mass="28918">TAGAGLFALSAVVGSVGYWVTSHVLGDALAQPVAQSDRAQQDELRAMSARMADIQARMMRIDALGAHLAESAKLKGDEFDFSRKPPMGGPEEAGVIGHGDEHQVGRKLSDLWQEVQEREAQLIALERVLQGIRQQKVNLDNMPVRNGYITSSFGYRSDPFTGRTTFHGGIDFAGSEGSDVFSVADGVVVFAGVRSGYGNLVEISHGDGLVTRYAHASGIVVKTGDLVSKDQLIAYMGSTGRSTGTHLHYEVLRDGKHINPATVLRVARR</sequence>
<dbReference type="OrthoDB" id="9815245at2"/>
<dbReference type="FunFam" id="2.70.70.10:FF:000006">
    <property type="entry name" value="M23 family peptidase"/>
    <property type="match status" value="1"/>
</dbReference>
<evidence type="ECO:0000259" key="1">
    <source>
        <dbReference type="Pfam" id="PF01551"/>
    </source>
</evidence>
<dbReference type="Proteomes" id="UP000243900">
    <property type="component" value="Unassembled WGS sequence"/>
</dbReference>
<dbReference type="Gene3D" id="2.70.70.10">
    <property type="entry name" value="Glucose Permease (Domain IIA)"/>
    <property type="match status" value="1"/>
</dbReference>
<dbReference type="PANTHER" id="PTHR21666:SF291">
    <property type="entry name" value="STAGE II SPORULATION PROTEIN Q"/>
    <property type="match status" value="1"/>
</dbReference>
<dbReference type="EMBL" id="PTQZ01000123">
    <property type="protein sequence ID" value="PQA42359.1"/>
    <property type="molecule type" value="Genomic_DNA"/>
</dbReference>
<dbReference type="SUPFAM" id="SSF51261">
    <property type="entry name" value="Duplicated hybrid motif"/>
    <property type="match status" value="1"/>
</dbReference>
<name>A0A2P6ASF6_9GAMM</name>